<dbReference type="Gene3D" id="1.10.760.10">
    <property type="entry name" value="Cytochrome c-like domain"/>
    <property type="match status" value="1"/>
</dbReference>
<dbReference type="GO" id="GO:0046872">
    <property type="term" value="F:metal ion binding"/>
    <property type="evidence" value="ECO:0007669"/>
    <property type="project" value="UniProtKB-KW"/>
</dbReference>
<dbReference type="InterPro" id="IPR009056">
    <property type="entry name" value="Cyt_c-like_dom"/>
</dbReference>
<dbReference type="OrthoDB" id="9811281at2"/>
<dbReference type="STRING" id="245187.SAMN04488003_12124"/>
<protein>
    <submittedName>
        <fullName evidence="7">Cytochrome c oxidase, cbb3-type, subunit III</fullName>
    </submittedName>
</protein>
<evidence type="ECO:0000313" key="7">
    <source>
        <dbReference type="EMBL" id="SEN56200.1"/>
    </source>
</evidence>
<evidence type="ECO:0000256" key="2">
    <source>
        <dbReference type="ARBA" id="ARBA00022723"/>
    </source>
</evidence>
<keyword evidence="1 4" id="KW-0349">Heme</keyword>
<keyword evidence="2 4" id="KW-0479">Metal-binding</keyword>
<dbReference type="Proteomes" id="UP000199585">
    <property type="component" value="Unassembled WGS sequence"/>
</dbReference>
<keyword evidence="5" id="KW-0472">Membrane</keyword>
<dbReference type="Gene3D" id="6.10.280.130">
    <property type="match status" value="1"/>
</dbReference>
<keyword evidence="5" id="KW-1133">Transmembrane helix</keyword>
<feature type="domain" description="Cytochrome c" evidence="6">
    <location>
        <begin position="108"/>
        <end position="196"/>
    </location>
</feature>
<evidence type="ECO:0000313" key="8">
    <source>
        <dbReference type="Proteomes" id="UP000199585"/>
    </source>
</evidence>
<dbReference type="PROSITE" id="PS51007">
    <property type="entry name" value="CYTC"/>
    <property type="match status" value="1"/>
</dbReference>
<dbReference type="RefSeq" id="WP_089904711.1">
    <property type="nucleotide sequence ID" value="NZ_FOCI01000021.1"/>
</dbReference>
<organism evidence="7 8">
    <name type="scientific">Loktanella fryxellensis</name>
    <dbReference type="NCBI Taxonomy" id="245187"/>
    <lineage>
        <taxon>Bacteria</taxon>
        <taxon>Pseudomonadati</taxon>
        <taxon>Pseudomonadota</taxon>
        <taxon>Alphaproteobacteria</taxon>
        <taxon>Rhodobacterales</taxon>
        <taxon>Roseobacteraceae</taxon>
        <taxon>Loktanella</taxon>
    </lineage>
</organism>
<dbReference type="GO" id="GO:0020037">
    <property type="term" value="F:heme binding"/>
    <property type="evidence" value="ECO:0007669"/>
    <property type="project" value="InterPro"/>
</dbReference>
<name>A0A1H8HJ34_9RHOB</name>
<dbReference type="InterPro" id="IPR036909">
    <property type="entry name" value="Cyt_c-like_dom_sf"/>
</dbReference>
<accession>A0A1H8HJ34</accession>
<sequence>MTVKAHDPLTGHRTTGHEWDGITEWTTCVPRSVWVFIVVTRLLALVLWILLPAWPLGATHTRGLLGVDQRDAVADDIALATLARADWMQLVATLPTDRIMADPARMARLTGTAHQFFGENCAGCHGSAAAVAGFASLIDADWLWGGDTDTVRETLRVGIDATHPDTRHAQMLAFGAHGILPAADICLVVNYVQSLSATSGGIVAADA</sequence>
<dbReference type="AlphaFoldDB" id="A0A1H8HJ34"/>
<evidence type="ECO:0000256" key="3">
    <source>
        <dbReference type="ARBA" id="ARBA00023004"/>
    </source>
</evidence>
<keyword evidence="8" id="KW-1185">Reference proteome</keyword>
<evidence type="ECO:0000259" key="6">
    <source>
        <dbReference type="PROSITE" id="PS51007"/>
    </source>
</evidence>
<keyword evidence="3 4" id="KW-0408">Iron</keyword>
<gene>
    <name evidence="7" type="ORF">SAMN04488003_12124</name>
</gene>
<evidence type="ECO:0000256" key="5">
    <source>
        <dbReference type="SAM" id="Phobius"/>
    </source>
</evidence>
<evidence type="ECO:0000256" key="4">
    <source>
        <dbReference type="PROSITE-ProRule" id="PRU00433"/>
    </source>
</evidence>
<evidence type="ECO:0000256" key="1">
    <source>
        <dbReference type="ARBA" id="ARBA00022617"/>
    </source>
</evidence>
<reference evidence="7 8" key="1">
    <citation type="submission" date="2016-10" db="EMBL/GenBank/DDBJ databases">
        <authorList>
            <person name="de Groot N.N."/>
        </authorList>
    </citation>
    <scope>NUCLEOTIDE SEQUENCE [LARGE SCALE GENOMIC DNA]</scope>
    <source>
        <strain evidence="7 8">DSM 16213</strain>
    </source>
</reference>
<dbReference type="EMBL" id="FOCI01000021">
    <property type="protein sequence ID" value="SEN56200.1"/>
    <property type="molecule type" value="Genomic_DNA"/>
</dbReference>
<feature type="transmembrane region" description="Helical" evidence="5">
    <location>
        <begin position="33"/>
        <end position="54"/>
    </location>
</feature>
<dbReference type="InterPro" id="IPR038414">
    <property type="entry name" value="CcoP_N_sf"/>
</dbReference>
<dbReference type="Pfam" id="PF14715">
    <property type="entry name" value="FixP_N"/>
    <property type="match status" value="1"/>
</dbReference>
<dbReference type="InterPro" id="IPR032858">
    <property type="entry name" value="CcoP_N"/>
</dbReference>
<keyword evidence="5" id="KW-0812">Transmembrane</keyword>
<proteinExistence type="predicted"/>
<dbReference type="SUPFAM" id="SSF46626">
    <property type="entry name" value="Cytochrome c"/>
    <property type="match status" value="1"/>
</dbReference>
<dbReference type="Pfam" id="PF00034">
    <property type="entry name" value="Cytochrom_C"/>
    <property type="match status" value="1"/>
</dbReference>
<dbReference type="GO" id="GO:0009055">
    <property type="term" value="F:electron transfer activity"/>
    <property type="evidence" value="ECO:0007669"/>
    <property type="project" value="InterPro"/>
</dbReference>